<dbReference type="Gene3D" id="3.30.1600.10">
    <property type="entry name" value="SIR2/SIRT2 'Small Domain"/>
    <property type="match status" value="1"/>
</dbReference>
<evidence type="ECO:0000256" key="5">
    <source>
        <dbReference type="ARBA" id="ARBA00022833"/>
    </source>
</evidence>
<reference evidence="12 13" key="1">
    <citation type="submission" date="2016-07" db="EMBL/GenBank/DDBJ databases">
        <title>Pervasive Adenine N6-methylation of Active Genes in Fungi.</title>
        <authorList>
            <consortium name="DOE Joint Genome Institute"/>
            <person name="Mondo S.J."/>
            <person name="Dannebaum R.O."/>
            <person name="Kuo R.C."/>
            <person name="Labutti K."/>
            <person name="Haridas S."/>
            <person name="Kuo A."/>
            <person name="Salamov A."/>
            <person name="Ahrendt S.R."/>
            <person name="Lipzen A."/>
            <person name="Sullivan W."/>
            <person name="Andreopoulos W.B."/>
            <person name="Clum A."/>
            <person name="Lindquist E."/>
            <person name="Daum C."/>
            <person name="Ramamoorthy G.K."/>
            <person name="Gryganskyi A."/>
            <person name="Culley D."/>
            <person name="Magnuson J.K."/>
            <person name="James T.Y."/>
            <person name="O'Malley M.A."/>
            <person name="Stajich J.E."/>
            <person name="Spatafora J.W."/>
            <person name="Visel A."/>
            <person name="Grigoriev I.V."/>
        </authorList>
    </citation>
    <scope>NUCLEOTIDE SEQUENCE [LARGE SCALE GENOMIC DNA]</scope>
    <source>
        <strain evidence="12 13">JEL800</strain>
    </source>
</reference>
<dbReference type="EMBL" id="MCGO01000041">
    <property type="protein sequence ID" value="ORY39110.1"/>
    <property type="molecule type" value="Genomic_DNA"/>
</dbReference>
<feature type="compositionally biased region" description="Acidic residues" evidence="9">
    <location>
        <begin position="159"/>
        <end position="171"/>
    </location>
</feature>
<keyword evidence="5" id="KW-0862">Zinc</keyword>
<dbReference type="OrthoDB" id="420264at2759"/>
<dbReference type="GO" id="GO:0070403">
    <property type="term" value="F:NAD+ binding"/>
    <property type="evidence" value="ECO:0007669"/>
    <property type="project" value="InterPro"/>
</dbReference>
<organism evidence="12 13">
    <name type="scientific">Rhizoclosmatium globosum</name>
    <dbReference type="NCBI Taxonomy" id="329046"/>
    <lineage>
        <taxon>Eukaryota</taxon>
        <taxon>Fungi</taxon>
        <taxon>Fungi incertae sedis</taxon>
        <taxon>Chytridiomycota</taxon>
        <taxon>Chytridiomycota incertae sedis</taxon>
        <taxon>Chytridiomycetes</taxon>
        <taxon>Chytridiales</taxon>
        <taxon>Chytriomycetaceae</taxon>
        <taxon>Rhizoclosmatium</taxon>
    </lineage>
</organism>
<dbReference type="InterPro" id="IPR003000">
    <property type="entry name" value="Sirtuin"/>
</dbReference>
<dbReference type="SUPFAM" id="SSF57850">
    <property type="entry name" value="RING/U-box"/>
    <property type="match status" value="1"/>
</dbReference>
<dbReference type="InterPro" id="IPR050134">
    <property type="entry name" value="NAD-dep_sirtuin_deacylases"/>
</dbReference>
<name>A0A1Y2BWG8_9FUNG</name>
<dbReference type="AlphaFoldDB" id="A0A1Y2BWG8"/>
<dbReference type="Pfam" id="PF02148">
    <property type="entry name" value="zf-UBP"/>
    <property type="match status" value="1"/>
</dbReference>
<accession>A0A1Y2BWG8</accession>
<evidence type="ECO:0000256" key="6">
    <source>
        <dbReference type="ARBA" id="ARBA00023027"/>
    </source>
</evidence>
<dbReference type="SMART" id="SM00290">
    <property type="entry name" value="ZnF_UBP"/>
    <property type="match status" value="1"/>
</dbReference>
<proteinExistence type="inferred from homology"/>
<gene>
    <name evidence="12" type="ORF">BCR33DRAFT_720355</name>
</gene>
<evidence type="ECO:0000256" key="1">
    <source>
        <dbReference type="ARBA" id="ARBA00001947"/>
    </source>
</evidence>
<evidence type="ECO:0000256" key="7">
    <source>
        <dbReference type="PROSITE-ProRule" id="PRU00236"/>
    </source>
</evidence>
<dbReference type="Gene3D" id="3.30.40.10">
    <property type="entry name" value="Zinc/RING finger domain, C3HC4 (zinc finger)"/>
    <property type="match status" value="1"/>
</dbReference>
<feature type="domain" description="UBP-type" evidence="10">
    <location>
        <begin position="20"/>
        <end position="129"/>
    </location>
</feature>
<comment type="cofactor">
    <cofactor evidence="1">
        <name>Zn(2+)</name>
        <dbReference type="ChEBI" id="CHEBI:29105"/>
    </cofactor>
</comment>
<dbReference type="InterPro" id="IPR026591">
    <property type="entry name" value="Sirtuin_cat_small_dom_sf"/>
</dbReference>
<dbReference type="GO" id="GO:0005634">
    <property type="term" value="C:nucleus"/>
    <property type="evidence" value="ECO:0007669"/>
    <property type="project" value="TreeGrafter"/>
</dbReference>
<keyword evidence="6" id="KW-0520">NAD</keyword>
<keyword evidence="4" id="KW-0479">Metal-binding</keyword>
<dbReference type="InterPro" id="IPR026590">
    <property type="entry name" value="Ssirtuin_cat_dom"/>
</dbReference>
<feature type="region of interest" description="Disordered" evidence="9">
    <location>
        <begin position="159"/>
        <end position="183"/>
    </location>
</feature>
<dbReference type="Pfam" id="PF02146">
    <property type="entry name" value="SIR2"/>
    <property type="match status" value="1"/>
</dbReference>
<evidence type="ECO:0000256" key="4">
    <source>
        <dbReference type="ARBA" id="ARBA00022723"/>
    </source>
</evidence>
<dbReference type="GO" id="GO:0017136">
    <property type="term" value="F:histone deacetylase activity, NAD-dependent"/>
    <property type="evidence" value="ECO:0007669"/>
    <property type="project" value="TreeGrafter"/>
</dbReference>
<dbReference type="GO" id="GO:0008270">
    <property type="term" value="F:zinc ion binding"/>
    <property type="evidence" value="ECO:0007669"/>
    <property type="project" value="UniProtKB-KW"/>
</dbReference>
<dbReference type="InterPro" id="IPR013083">
    <property type="entry name" value="Znf_RING/FYVE/PHD"/>
</dbReference>
<dbReference type="PROSITE" id="PS50305">
    <property type="entry name" value="SIRTUIN"/>
    <property type="match status" value="1"/>
</dbReference>
<sequence length="518" mass="57037">MELTVSFGNEEEGFAVYPKTDCPHAKNGGIQRLGSKELQAIARLATTNTCNTANCATESIENWLCLKCNFVGCSRYQLSHLLNHNSETAHPIAASFTDLSVFCYECEDYIQVREMIPVVDALHWGKFGERHPMAKAHLGQPAGGSSSSSYAPLELLDVEEEGEEEEGAEESDGNKDVEEPATSNRVLRDSSIEAFAEYIKSNKCKKIMVLTGAGISTSAGIPDFRTPGSGLYDNLQKYNLPTPQAVFDINYFRVNPKPFFLLAKELYPGNFNPTPSHYFIKLLAEQNLLLRNFTQNIDTLERVAGISPEYLVEAHGSFGAASCVGHFSKAIFDTTDGNEDDEADPADDVPETWIKSCGRVFTQEWVKERVFANVIPRCPDCNGLVKPDIVFFGEALPDRFRECLADFSDADALIVMGSSLIVTPFALLPDFVGGRVPRLLINREVAGNFLEDDENGRDSVFLGDCDAGCAKLAELLGLEKEFEKLVKGEHVRIESEKGSGQENKLEAEVETGIANLRI</sequence>
<keyword evidence="8" id="KW-0863">Zinc-finger</keyword>
<dbReference type="Gene3D" id="3.40.50.1220">
    <property type="entry name" value="TPP-binding domain"/>
    <property type="match status" value="1"/>
</dbReference>
<keyword evidence="13" id="KW-1185">Reference proteome</keyword>
<keyword evidence="3" id="KW-0808">Transferase</keyword>
<evidence type="ECO:0000259" key="11">
    <source>
        <dbReference type="PROSITE" id="PS50305"/>
    </source>
</evidence>
<evidence type="ECO:0000256" key="9">
    <source>
        <dbReference type="SAM" id="MobiDB-lite"/>
    </source>
</evidence>
<evidence type="ECO:0000256" key="3">
    <source>
        <dbReference type="ARBA" id="ARBA00022679"/>
    </source>
</evidence>
<comment type="caution">
    <text evidence="7">Lacks conserved residue(s) required for the propagation of feature annotation.</text>
</comment>
<dbReference type="PROSITE" id="PS50271">
    <property type="entry name" value="ZF_UBP"/>
    <property type="match status" value="1"/>
</dbReference>
<dbReference type="STRING" id="329046.A0A1Y2BWG8"/>
<dbReference type="Proteomes" id="UP000193642">
    <property type="component" value="Unassembled WGS sequence"/>
</dbReference>
<feature type="domain" description="Deacetylase sirtuin-type" evidence="11">
    <location>
        <begin position="185"/>
        <end position="479"/>
    </location>
</feature>
<dbReference type="PANTHER" id="PTHR11085">
    <property type="entry name" value="NAD-DEPENDENT PROTEIN DEACYLASE SIRTUIN-5, MITOCHONDRIAL-RELATED"/>
    <property type="match status" value="1"/>
</dbReference>
<comment type="caution">
    <text evidence="12">The sequence shown here is derived from an EMBL/GenBank/DDBJ whole genome shotgun (WGS) entry which is preliminary data.</text>
</comment>
<evidence type="ECO:0000256" key="8">
    <source>
        <dbReference type="PROSITE-ProRule" id="PRU00502"/>
    </source>
</evidence>
<evidence type="ECO:0000256" key="2">
    <source>
        <dbReference type="ARBA" id="ARBA00006924"/>
    </source>
</evidence>
<dbReference type="CDD" id="cd01408">
    <property type="entry name" value="SIRT1"/>
    <property type="match status" value="1"/>
</dbReference>
<protein>
    <submittedName>
        <fullName evidence="12">SIR2-domain-containing protein</fullName>
    </submittedName>
</protein>
<evidence type="ECO:0000313" key="13">
    <source>
        <dbReference type="Proteomes" id="UP000193642"/>
    </source>
</evidence>
<dbReference type="InterPro" id="IPR001607">
    <property type="entry name" value="Znf_UBP"/>
</dbReference>
<dbReference type="PANTHER" id="PTHR11085:SF6">
    <property type="entry name" value="NAD-DEPENDENT PROTEIN DEACETYLASE SIRTUIN-2"/>
    <property type="match status" value="1"/>
</dbReference>
<evidence type="ECO:0000259" key="10">
    <source>
        <dbReference type="PROSITE" id="PS50271"/>
    </source>
</evidence>
<dbReference type="InterPro" id="IPR029035">
    <property type="entry name" value="DHS-like_NAD/FAD-binding_dom"/>
</dbReference>
<comment type="similarity">
    <text evidence="2">Belongs to the sirtuin family. Class I subfamily.</text>
</comment>
<dbReference type="SUPFAM" id="SSF52467">
    <property type="entry name" value="DHS-like NAD/FAD-binding domain"/>
    <property type="match status" value="1"/>
</dbReference>
<evidence type="ECO:0000313" key="12">
    <source>
        <dbReference type="EMBL" id="ORY39110.1"/>
    </source>
</evidence>